<comment type="caution">
    <text evidence="1">The sequence shown here is derived from an EMBL/GenBank/DDBJ whole genome shotgun (WGS) entry which is preliminary data.</text>
</comment>
<keyword evidence="2" id="KW-1185">Reference proteome</keyword>
<name>A0ABS9E1B2_9PROT</name>
<evidence type="ECO:0000313" key="2">
    <source>
        <dbReference type="Proteomes" id="UP001521209"/>
    </source>
</evidence>
<sequence length="257" mass="30011">MVGINLYEAYKKHVLNKSTFETEREVARGFVEKFIKNEFYATGWRSGEYKITRIDQEFWILLTQVFSNNTCSDGIEIDYIGEKFVKKECGISKTIYSDVWVYEEPFRNEYSAIDVQQSTPNGVNEHHSEHQEEMMMPPTSVAVAKVKNILTPAPKLSSKILIKMDDHEYGQIRLRLEKETIKQEYRIRNSILESLRLIDELRKPEHRALSQNEVISILSNPALNRKCFTPSVIQKIYSGNYGPFERFVREFLPASVR</sequence>
<dbReference type="Proteomes" id="UP001521209">
    <property type="component" value="Unassembled WGS sequence"/>
</dbReference>
<proteinExistence type="predicted"/>
<organism evidence="1 2">
    <name type="scientific">Acidiphilium iwatense</name>
    <dbReference type="NCBI Taxonomy" id="768198"/>
    <lineage>
        <taxon>Bacteria</taxon>
        <taxon>Pseudomonadati</taxon>
        <taxon>Pseudomonadota</taxon>
        <taxon>Alphaproteobacteria</taxon>
        <taxon>Acetobacterales</taxon>
        <taxon>Acidocellaceae</taxon>
        <taxon>Acidiphilium</taxon>
    </lineage>
</organism>
<protein>
    <submittedName>
        <fullName evidence="1">Uncharacterized protein</fullName>
    </submittedName>
</protein>
<reference evidence="1 2" key="1">
    <citation type="submission" date="2022-01" db="EMBL/GenBank/DDBJ databases">
        <authorList>
            <person name="Won M."/>
            <person name="Kim S.-J."/>
            <person name="Kwon S.-W."/>
        </authorList>
    </citation>
    <scope>NUCLEOTIDE SEQUENCE [LARGE SCALE GENOMIC DNA]</scope>
    <source>
        <strain evidence="1 2">KCTC 23505</strain>
    </source>
</reference>
<evidence type="ECO:0000313" key="1">
    <source>
        <dbReference type="EMBL" id="MCF3948799.1"/>
    </source>
</evidence>
<dbReference type="EMBL" id="JAKGBZ010000084">
    <property type="protein sequence ID" value="MCF3948799.1"/>
    <property type="molecule type" value="Genomic_DNA"/>
</dbReference>
<accession>A0ABS9E1B2</accession>
<gene>
    <name evidence="1" type="ORF">L2A60_19295</name>
</gene>
<dbReference type="RefSeq" id="WP_235706109.1">
    <property type="nucleotide sequence ID" value="NZ_JAKGBZ010000084.1"/>
</dbReference>